<evidence type="ECO:0000256" key="5">
    <source>
        <dbReference type="ARBA" id="ARBA00022723"/>
    </source>
</evidence>
<dbReference type="GO" id="GO:0046872">
    <property type="term" value="F:metal ion binding"/>
    <property type="evidence" value="ECO:0007669"/>
    <property type="project" value="UniProtKB-KW"/>
</dbReference>
<dbReference type="InterPro" id="IPR039866">
    <property type="entry name" value="CPQ"/>
</dbReference>
<evidence type="ECO:0000256" key="6">
    <source>
        <dbReference type="ARBA" id="ARBA00022729"/>
    </source>
</evidence>
<dbReference type="Gene3D" id="3.50.30.30">
    <property type="match status" value="1"/>
</dbReference>
<proteinExistence type="inferred from homology"/>
<keyword evidence="7" id="KW-0378">Hydrolase</keyword>
<evidence type="ECO:0000256" key="3">
    <source>
        <dbReference type="ARBA" id="ARBA00022525"/>
    </source>
</evidence>
<dbReference type="GO" id="GO:0006508">
    <property type="term" value="P:proteolysis"/>
    <property type="evidence" value="ECO:0007669"/>
    <property type="project" value="UniProtKB-KW"/>
</dbReference>
<organism evidence="12 13">
    <name type="scientific">Pararge aegeria aegeria</name>
    <dbReference type="NCBI Taxonomy" id="348720"/>
    <lineage>
        <taxon>Eukaryota</taxon>
        <taxon>Metazoa</taxon>
        <taxon>Ecdysozoa</taxon>
        <taxon>Arthropoda</taxon>
        <taxon>Hexapoda</taxon>
        <taxon>Insecta</taxon>
        <taxon>Pterygota</taxon>
        <taxon>Neoptera</taxon>
        <taxon>Endopterygota</taxon>
        <taxon>Lepidoptera</taxon>
        <taxon>Glossata</taxon>
        <taxon>Ditrysia</taxon>
        <taxon>Papilionoidea</taxon>
        <taxon>Nymphalidae</taxon>
        <taxon>Satyrinae</taxon>
        <taxon>Satyrini</taxon>
        <taxon>Parargina</taxon>
        <taxon>Pararge</taxon>
    </lineage>
</organism>
<evidence type="ECO:0000313" key="12">
    <source>
        <dbReference type="EMBL" id="CAH2208211.1"/>
    </source>
</evidence>
<keyword evidence="11" id="KW-0325">Glycoprotein</keyword>
<dbReference type="GO" id="GO:0043171">
    <property type="term" value="P:peptide catabolic process"/>
    <property type="evidence" value="ECO:0007669"/>
    <property type="project" value="TreeGrafter"/>
</dbReference>
<evidence type="ECO:0000313" key="13">
    <source>
        <dbReference type="Proteomes" id="UP000838756"/>
    </source>
</evidence>
<dbReference type="EMBL" id="CAKXAJ010002661">
    <property type="protein sequence ID" value="CAH2208211.1"/>
    <property type="molecule type" value="Genomic_DNA"/>
</dbReference>
<feature type="non-terminal residue" evidence="12">
    <location>
        <position position="172"/>
    </location>
</feature>
<keyword evidence="8" id="KW-0862">Zinc</keyword>
<evidence type="ECO:0000256" key="8">
    <source>
        <dbReference type="ARBA" id="ARBA00022833"/>
    </source>
</evidence>
<keyword evidence="13" id="KW-1185">Reference proteome</keyword>
<comment type="similarity">
    <text evidence="2">Belongs to the peptidase M28 family.</text>
</comment>
<evidence type="ECO:0000256" key="10">
    <source>
        <dbReference type="ARBA" id="ARBA00023145"/>
    </source>
</evidence>
<keyword evidence="10" id="KW-0865">Zymogen</keyword>
<evidence type="ECO:0000256" key="7">
    <source>
        <dbReference type="ARBA" id="ARBA00022801"/>
    </source>
</evidence>
<feature type="non-terminal residue" evidence="12">
    <location>
        <position position="1"/>
    </location>
</feature>
<keyword evidence="3" id="KW-0964">Secreted</keyword>
<reference evidence="12" key="1">
    <citation type="submission" date="2022-03" db="EMBL/GenBank/DDBJ databases">
        <authorList>
            <person name="Lindestad O."/>
        </authorList>
    </citation>
    <scope>NUCLEOTIDE SEQUENCE</scope>
</reference>
<comment type="caution">
    <text evidence="12">The sequence shown here is derived from an EMBL/GenBank/DDBJ whole genome shotgun (WGS) entry which is preliminary data.</text>
</comment>
<gene>
    <name evidence="12" type="primary">jg18838</name>
    <name evidence="12" type="ORF">PAEG_LOCUS827</name>
</gene>
<dbReference type="GO" id="GO:0070573">
    <property type="term" value="F:metallodipeptidase activity"/>
    <property type="evidence" value="ECO:0007669"/>
    <property type="project" value="InterPro"/>
</dbReference>
<dbReference type="Proteomes" id="UP000838756">
    <property type="component" value="Unassembled WGS sequence"/>
</dbReference>
<dbReference type="PANTHER" id="PTHR12053:SF3">
    <property type="entry name" value="CARBOXYPEPTIDASE Q"/>
    <property type="match status" value="1"/>
</dbReference>
<evidence type="ECO:0000256" key="11">
    <source>
        <dbReference type="ARBA" id="ARBA00023180"/>
    </source>
</evidence>
<dbReference type="AlphaFoldDB" id="A0A8S4QEW8"/>
<name>A0A8S4QEW8_9NEOP</name>
<evidence type="ECO:0000256" key="9">
    <source>
        <dbReference type="ARBA" id="ARBA00023049"/>
    </source>
</evidence>
<dbReference type="OrthoDB" id="10013407at2759"/>
<keyword evidence="9" id="KW-0482">Metalloprotease</keyword>
<keyword evidence="4" id="KW-0645">Protease</keyword>
<protein>
    <submittedName>
        <fullName evidence="12">Jg18838 protein</fullName>
    </submittedName>
</protein>
<keyword evidence="6" id="KW-0732">Signal</keyword>
<dbReference type="PANTHER" id="PTHR12053">
    <property type="entry name" value="PROTEASE FAMILY M28 PLASMA GLUTAMATE CARBOXYPEPTIDASE-RELATED"/>
    <property type="match status" value="1"/>
</dbReference>
<evidence type="ECO:0000256" key="1">
    <source>
        <dbReference type="ARBA" id="ARBA00004613"/>
    </source>
</evidence>
<evidence type="ECO:0000256" key="4">
    <source>
        <dbReference type="ARBA" id="ARBA00022670"/>
    </source>
</evidence>
<dbReference type="GO" id="GO:0005615">
    <property type="term" value="C:extracellular space"/>
    <property type="evidence" value="ECO:0007669"/>
    <property type="project" value="TreeGrafter"/>
</dbReference>
<accession>A0A8S4QEW8</accession>
<keyword evidence="5" id="KW-0479">Metal-binding</keyword>
<sequence length="172" mass="19568">QALNYTIQNECDFNWTHTQNILLYQPTVNYIKNIVNSQPIADDFYEKYSKFIDKFGARPSGSSTLERAIDHMVDLTFQSGLNDVWTESVKVPHWQRGYESLTMILPRTRNMTILGLGPSVPTPTAGIVAEVVVVNSFTELETIAHTVPGKIVLFNAHFTSYQETVKYRQYCA</sequence>
<evidence type="ECO:0000256" key="2">
    <source>
        <dbReference type="ARBA" id="ARBA00010918"/>
    </source>
</evidence>
<comment type="subcellular location">
    <subcellularLocation>
        <location evidence="1">Secreted</location>
    </subcellularLocation>
</comment>